<sequence length="125" mass="13422">MLSFYRQSKLIWFALFALSLLWLLPLIQGAQLAAQASNDVQPTLCSSVATKTTPNSETPPVPQQHISKCPICISNSTPLWALPAAPAALPSVQQHTSLLRQVGSEGFFIPAALYTLPQSQAPPLA</sequence>
<evidence type="ECO:0000313" key="2">
    <source>
        <dbReference type="Proteomes" id="UP001195660"/>
    </source>
</evidence>
<gene>
    <name evidence="1" type="ORF">GM173_06820</name>
</gene>
<reference evidence="1 2" key="1">
    <citation type="submission" date="2019-11" db="EMBL/GenBank/DDBJ databases">
        <title>Novel Deefgea species.</title>
        <authorList>
            <person name="Han J.-H."/>
        </authorList>
    </citation>
    <scope>NUCLEOTIDE SEQUENCE [LARGE SCALE GENOMIC DNA]</scope>
    <source>
        <strain evidence="1 2">LMG 24817</strain>
    </source>
</reference>
<dbReference type="EMBL" id="WOFE01000002">
    <property type="protein sequence ID" value="MBM5571292.1"/>
    <property type="molecule type" value="Genomic_DNA"/>
</dbReference>
<dbReference type="Pfam" id="PF11162">
    <property type="entry name" value="DUF2946"/>
    <property type="match status" value="1"/>
</dbReference>
<name>A0ABS2CAW0_9NEIS</name>
<comment type="caution">
    <text evidence="1">The sequence shown here is derived from an EMBL/GenBank/DDBJ whole genome shotgun (WGS) entry which is preliminary data.</text>
</comment>
<keyword evidence="2" id="KW-1185">Reference proteome</keyword>
<dbReference type="RefSeq" id="WP_203570614.1">
    <property type="nucleotide sequence ID" value="NZ_WOFE01000002.1"/>
</dbReference>
<proteinExistence type="predicted"/>
<evidence type="ECO:0000313" key="1">
    <source>
        <dbReference type="EMBL" id="MBM5571292.1"/>
    </source>
</evidence>
<dbReference type="InterPro" id="IPR021333">
    <property type="entry name" value="DUF2946"/>
</dbReference>
<organism evidence="1 2">
    <name type="scientific">Deefgea chitinilytica</name>
    <dbReference type="NCBI Taxonomy" id="570276"/>
    <lineage>
        <taxon>Bacteria</taxon>
        <taxon>Pseudomonadati</taxon>
        <taxon>Pseudomonadota</taxon>
        <taxon>Betaproteobacteria</taxon>
        <taxon>Neisseriales</taxon>
        <taxon>Chitinibacteraceae</taxon>
        <taxon>Deefgea</taxon>
    </lineage>
</organism>
<dbReference type="Proteomes" id="UP001195660">
    <property type="component" value="Unassembled WGS sequence"/>
</dbReference>
<accession>A0ABS2CAW0</accession>
<protein>
    <submittedName>
        <fullName evidence="1">DUF2946 domain-containing protein</fullName>
    </submittedName>
</protein>